<comment type="subcellular location">
    <subcellularLocation>
        <location evidence="1">Cell membrane</location>
        <topology evidence="1">Multi-pass membrane protein</topology>
    </subcellularLocation>
</comment>
<proteinExistence type="predicted"/>
<evidence type="ECO:0000256" key="2">
    <source>
        <dbReference type="ARBA" id="ARBA00022475"/>
    </source>
</evidence>
<evidence type="ECO:0000256" key="6">
    <source>
        <dbReference type="SAM" id="Phobius"/>
    </source>
</evidence>
<evidence type="ECO:0000313" key="8">
    <source>
        <dbReference type="EMBL" id="GGC87227.1"/>
    </source>
</evidence>
<feature type="transmembrane region" description="Helical" evidence="6">
    <location>
        <begin position="137"/>
        <end position="158"/>
    </location>
</feature>
<dbReference type="RefSeq" id="WP_188667492.1">
    <property type="nucleotide sequence ID" value="NZ_BMJI01000005.1"/>
</dbReference>
<evidence type="ECO:0000313" key="9">
    <source>
        <dbReference type="Proteomes" id="UP000597761"/>
    </source>
</evidence>
<feature type="transmembrane region" description="Helical" evidence="6">
    <location>
        <begin position="289"/>
        <end position="311"/>
    </location>
</feature>
<evidence type="ECO:0000256" key="3">
    <source>
        <dbReference type="ARBA" id="ARBA00022692"/>
    </source>
</evidence>
<sequence length="313" mass="33118">MSAEHLGWAVLLGAGTGLGLWLAIVRLPALRAPTFADRIAPQLRAVATRSRLFDEAGPATPFGPVERIFRPVLVDVARWFSRFAVGAATTGRRLAQAGRDVSVLDYRVQQVVWAGLGLFAGTVLGVAGVLTGRTSTLAALLLVVAGAVGGFALRDAVLSAQIRRREARMLSEFPSLAELMALAVSAGESAGGALERVVRTSHGELAGEFARVLAQHRAGTPLRTALSELSRRTQLAPLARFVDGLNVAIERGTPLADVLHAQAADVRDLSKRQLMEAAGRKEIGMMVPLVFGVLPLTVVFAVFPGIALLNLGW</sequence>
<dbReference type="InterPro" id="IPR018076">
    <property type="entry name" value="T2SS_GspF_dom"/>
</dbReference>
<dbReference type="Pfam" id="PF00482">
    <property type="entry name" value="T2SSF"/>
    <property type="match status" value="1"/>
</dbReference>
<comment type="caution">
    <text evidence="8">The sequence shown here is derived from an EMBL/GenBank/DDBJ whole genome shotgun (WGS) entry which is preliminary data.</text>
</comment>
<keyword evidence="3 6" id="KW-0812">Transmembrane</keyword>
<keyword evidence="4 6" id="KW-1133">Transmembrane helix</keyword>
<feature type="transmembrane region" description="Helical" evidence="6">
    <location>
        <begin position="111"/>
        <end position="131"/>
    </location>
</feature>
<gene>
    <name evidence="8" type="ORF">GCM10011512_12680</name>
</gene>
<feature type="domain" description="Type II secretion system protein GspF" evidence="7">
    <location>
        <begin position="177"/>
        <end position="302"/>
    </location>
</feature>
<reference evidence="9" key="1">
    <citation type="journal article" date="2019" name="Int. J. Syst. Evol. Microbiol.">
        <title>The Global Catalogue of Microorganisms (GCM) 10K type strain sequencing project: providing services to taxonomists for standard genome sequencing and annotation.</title>
        <authorList>
            <consortium name="The Broad Institute Genomics Platform"/>
            <consortium name="The Broad Institute Genome Sequencing Center for Infectious Disease"/>
            <person name="Wu L."/>
            <person name="Ma J."/>
        </authorList>
    </citation>
    <scope>NUCLEOTIDE SEQUENCE [LARGE SCALE GENOMIC DNA]</scope>
    <source>
        <strain evidence="9">CGMCC 1.15480</strain>
    </source>
</reference>
<feature type="transmembrane region" description="Helical" evidence="6">
    <location>
        <begin position="6"/>
        <end position="25"/>
    </location>
</feature>
<keyword evidence="2" id="KW-1003">Cell membrane</keyword>
<name>A0ABQ1NXW2_9MICC</name>
<accession>A0ABQ1NXW2</accession>
<protein>
    <submittedName>
        <fullName evidence="8">Pilus assembly protein TadB</fullName>
    </submittedName>
</protein>
<dbReference type="PANTHER" id="PTHR35007:SF2">
    <property type="entry name" value="PILUS ASSEMBLE PROTEIN"/>
    <property type="match status" value="1"/>
</dbReference>
<dbReference type="Proteomes" id="UP000597761">
    <property type="component" value="Unassembled WGS sequence"/>
</dbReference>
<dbReference type="EMBL" id="BMJI01000005">
    <property type="protein sequence ID" value="GGC87227.1"/>
    <property type="molecule type" value="Genomic_DNA"/>
</dbReference>
<keyword evidence="9" id="KW-1185">Reference proteome</keyword>
<dbReference type="PANTHER" id="PTHR35007">
    <property type="entry name" value="INTEGRAL MEMBRANE PROTEIN-RELATED"/>
    <property type="match status" value="1"/>
</dbReference>
<organism evidence="8 9">
    <name type="scientific">Tersicoccus solisilvae</name>
    <dbReference type="NCBI Taxonomy" id="1882339"/>
    <lineage>
        <taxon>Bacteria</taxon>
        <taxon>Bacillati</taxon>
        <taxon>Actinomycetota</taxon>
        <taxon>Actinomycetes</taxon>
        <taxon>Micrococcales</taxon>
        <taxon>Micrococcaceae</taxon>
        <taxon>Tersicoccus</taxon>
    </lineage>
</organism>
<keyword evidence="5 6" id="KW-0472">Membrane</keyword>
<evidence type="ECO:0000256" key="4">
    <source>
        <dbReference type="ARBA" id="ARBA00022989"/>
    </source>
</evidence>
<evidence type="ECO:0000259" key="7">
    <source>
        <dbReference type="Pfam" id="PF00482"/>
    </source>
</evidence>
<evidence type="ECO:0000256" key="5">
    <source>
        <dbReference type="ARBA" id="ARBA00023136"/>
    </source>
</evidence>
<evidence type="ECO:0000256" key="1">
    <source>
        <dbReference type="ARBA" id="ARBA00004651"/>
    </source>
</evidence>